<name>C0P316_MAIZE</name>
<protein>
    <submittedName>
        <fullName evidence="1">Uncharacterized protein</fullName>
    </submittedName>
</protein>
<organism evidence="1">
    <name type="scientific">Zea mays</name>
    <name type="common">Maize</name>
    <dbReference type="NCBI Taxonomy" id="4577"/>
    <lineage>
        <taxon>Eukaryota</taxon>
        <taxon>Viridiplantae</taxon>
        <taxon>Streptophyta</taxon>
        <taxon>Embryophyta</taxon>
        <taxon>Tracheophyta</taxon>
        <taxon>Spermatophyta</taxon>
        <taxon>Magnoliopsida</taxon>
        <taxon>Liliopsida</taxon>
        <taxon>Poales</taxon>
        <taxon>Poaceae</taxon>
        <taxon>PACMAD clade</taxon>
        <taxon>Panicoideae</taxon>
        <taxon>Andropogonodae</taxon>
        <taxon>Andropogoneae</taxon>
        <taxon>Tripsacinae</taxon>
        <taxon>Zea</taxon>
    </lineage>
</organism>
<dbReference type="EMBL" id="BT062685">
    <property type="protein sequence ID" value="ACN27382.1"/>
    <property type="molecule type" value="mRNA"/>
</dbReference>
<sequence>MPLVPCHCTFETASLLGPCTNKNHKMCLRTPRVQETCRESHLGQNTNPSMFSVFFLFRFHFKRLVQEPCREPCKTKIRYLEDRIAASRRREQDILQHWMDSHSTSVT</sequence>
<reference evidence="1" key="2">
    <citation type="submission" date="2012-06" db="EMBL/GenBank/DDBJ databases">
        <authorList>
            <person name="Yu Y."/>
            <person name="Currie J."/>
            <person name="Lomeli R."/>
            <person name="Angelova A."/>
            <person name="Collura K."/>
            <person name="Wissotski M."/>
            <person name="Campos D."/>
            <person name="Kudrna D."/>
            <person name="Golser W."/>
            <person name="Ashely E."/>
            <person name="Descour A."/>
            <person name="Fernandes J."/>
            <person name="Soderlund C."/>
            <person name="Walbot V."/>
        </authorList>
    </citation>
    <scope>NUCLEOTIDE SEQUENCE</scope>
    <source>
        <strain evidence="1">B73</strain>
    </source>
</reference>
<reference evidence="1" key="1">
    <citation type="journal article" date="2009" name="PLoS Genet.">
        <title>Sequencing, mapping, and analysis of 27,455 maize full-length cDNAs.</title>
        <authorList>
            <person name="Soderlund C."/>
            <person name="Descour A."/>
            <person name="Kudrna D."/>
            <person name="Bomhoff M."/>
            <person name="Boyd L."/>
            <person name="Currie J."/>
            <person name="Angelova A."/>
            <person name="Collura K."/>
            <person name="Wissotski M."/>
            <person name="Ashley E."/>
            <person name="Morrow D."/>
            <person name="Fernandes J."/>
            <person name="Walbot V."/>
            <person name="Yu Y."/>
        </authorList>
    </citation>
    <scope>NUCLEOTIDE SEQUENCE</scope>
    <source>
        <strain evidence="1">B73</strain>
    </source>
</reference>
<evidence type="ECO:0000313" key="1">
    <source>
        <dbReference type="EMBL" id="ACN27382.1"/>
    </source>
</evidence>
<proteinExistence type="evidence at transcript level"/>
<accession>C0P316</accession>
<dbReference type="AlphaFoldDB" id="C0P316"/>